<feature type="transmembrane region" description="Helical" evidence="4">
    <location>
        <begin position="468"/>
        <end position="488"/>
    </location>
</feature>
<dbReference type="InterPro" id="IPR008988">
    <property type="entry name" value="Transcriptional_repressor_C"/>
</dbReference>
<organism evidence="6 7">
    <name type="scientific">Sporotomaculum syntrophicum</name>
    <dbReference type="NCBI Taxonomy" id="182264"/>
    <lineage>
        <taxon>Bacteria</taxon>
        <taxon>Bacillati</taxon>
        <taxon>Bacillota</taxon>
        <taxon>Clostridia</taxon>
        <taxon>Eubacteriales</taxon>
        <taxon>Desulfallaceae</taxon>
        <taxon>Sporotomaculum</taxon>
    </lineage>
</organism>
<dbReference type="InterPro" id="IPR011640">
    <property type="entry name" value="Fe2_transport_prot_B_C"/>
</dbReference>
<evidence type="ECO:0000256" key="4">
    <source>
        <dbReference type="SAM" id="Phobius"/>
    </source>
</evidence>
<protein>
    <submittedName>
        <fullName evidence="6">Ferrous iron transport protein B</fullName>
    </submittedName>
</protein>
<feature type="transmembrane region" description="Helical" evidence="4">
    <location>
        <begin position="627"/>
        <end position="647"/>
    </location>
</feature>
<dbReference type="PRINTS" id="PR00326">
    <property type="entry name" value="GTP1OBG"/>
</dbReference>
<dbReference type="InterPro" id="IPR005225">
    <property type="entry name" value="Small_GTP-bd"/>
</dbReference>
<dbReference type="InterPro" id="IPR007167">
    <property type="entry name" value="Fe-transptr_FeoA-like"/>
</dbReference>
<dbReference type="InterPro" id="IPR006073">
    <property type="entry name" value="GTP-bd"/>
</dbReference>
<dbReference type="GO" id="GO:0015093">
    <property type="term" value="F:ferrous iron transmembrane transporter activity"/>
    <property type="evidence" value="ECO:0007669"/>
    <property type="project" value="InterPro"/>
</dbReference>
<keyword evidence="7" id="KW-1185">Reference proteome</keyword>
<keyword evidence="3" id="KW-0342">GTP-binding</keyword>
<dbReference type="GO" id="GO:0005525">
    <property type="term" value="F:GTP binding"/>
    <property type="evidence" value="ECO:0007669"/>
    <property type="project" value="UniProtKB-KW"/>
</dbReference>
<evidence type="ECO:0000313" key="6">
    <source>
        <dbReference type="EMBL" id="KAF1085394.1"/>
    </source>
</evidence>
<dbReference type="PANTHER" id="PTHR43185:SF1">
    <property type="entry name" value="FE(2+) TRANSPORTER FEOB"/>
    <property type="match status" value="1"/>
</dbReference>
<sequence length="682" mass="75488">MFMIKKDVPAEIINDHDIKQTDESDHRYSSLINLTRLENNRSAKVIEIQGGHQVVGKLEAMGIVPGATVVKKSASIMKGPIVIEKAGMQFAVGYPMAEKIIIEPLAWDDAAGHSPVKKIVLLGNPNVGKTLLFSRITGTGVVTANYAGTTIDLVTGKFNYGGRKYELIDAPGIYSLEHFSEADEIALKLVTDSDIIINVIDATNLERNLNLTLQLLQARKPMLVCLNFWDDTEHNGISIDVPALQKILDVPVVTVSALRKEGIAKLLEAIPKARISNLTYDAEEHWNQIGNIVNTVQKLEHRHHTVLERLSDFTLHPIGGIITALGVLLTTLVIVRFIGEGMINNLLDPFYTNIYAPLIMNLVGHIPSEFIQGLLVGYSTDPLESFGILTSGIYIALVQVFPYFISFYFVFGFLEDLGYLPRLAVVVDNFFHRFGLHGYSSIPVMLGLGCKVPALLSTRVLNSQREKILTIALIMMSAPCLPQTAMIVSLGMHYGVTTVLFIFIILLILALGINILINKKLPGKSEEFFTELPSYRMPSPSLMAVKLRVRIVEYFSEILPMITLGVLIMNILDYLKVIEFATNILKKPVELVMGLPPEIAPIMLMGFLRKDVSIALLAPLHLTAHQFIIGSIFLVLYTPCIASFFTMLKELGAKIALKIITLVFIVALAVTFMIHAIYILVF</sequence>
<proteinExistence type="predicted"/>
<dbReference type="SUPFAM" id="SSF52540">
    <property type="entry name" value="P-loop containing nucleoside triphosphate hydrolases"/>
    <property type="match status" value="1"/>
</dbReference>
<comment type="caution">
    <text evidence="6">The sequence shown here is derived from an EMBL/GenBank/DDBJ whole genome shotgun (WGS) entry which is preliminary data.</text>
</comment>
<dbReference type="AlphaFoldDB" id="A0A9D3AZ14"/>
<dbReference type="Gene3D" id="2.30.30.90">
    <property type="match status" value="1"/>
</dbReference>
<dbReference type="InterPro" id="IPR038157">
    <property type="entry name" value="FeoA_core_dom"/>
</dbReference>
<dbReference type="InterPro" id="IPR030389">
    <property type="entry name" value="G_FEOB_dom"/>
</dbReference>
<dbReference type="InterPro" id="IPR050860">
    <property type="entry name" value="FeoB_GTPase"/>
</dbReference>
<feature type="transmembrane region" description="Helical" evidence="4">
    <location>
        <begin position="318"/>
        <end position="338"/>
    </location>
</feature>
<feature type="transmembrane region" description="Helical" evidence="4">
    <location>
        <begin position="551"/>
        <end position="572"/>
    </location>
</feature>
<accession>A0A9D3AZ14</accession>
<dbReference type="Pfam" id="PF04023">
    <property type="entry name" value="FeoA"/>
    <property type="match status" value="1"/>
</dbReference>
<dbReference type="GO" id="GO:0005886">
    <property type="term" value="C:plasma membrane"/>
    <property type="evidence" value="ECO:0007669"/>
    <property type="project" value="TreeGrafter"/>
</dbReference>
<keyword evidence="2" id="KW-0408">Iron</keyword>
<dbReference type="NCBIfam" id="TIGR00231">
    <property type="entry name" value="small_GTP"/>
    <property type="match status" value="1"/>
</dbReference>
<evidence type="ECO:0000256" key="1">
    <source>
        <dbReference type="ARBA" id="ARBA00022741"/>
    </source>
</evidence>
<dbReference type="Pfam" id="PF07664">
    <property type="entry name" value="FeoB_C"/>
    <property type="match status" value="1"/>
</dbReference>
<dbReference type="Pfam" id="PF02421">
    <property type="entry name" value="FeoB_N"/>
    <property type="match status" value="1"/>
</dbReference>
<feature type="domain" description="FeoB-type G" evidence="5">
    <location>
        <begin position="116"/>
        <end position="276"/>
    </location>
</feature>
<evidence type="ECO:0000256" key="2">
    <source>
        <dbReference type="ARBA" id="ARBA00023004"/>
    </source>
</evidence>
<evidence type="ECO:0000259" key="5">
    <source>
        <dbReference type="PROSITE" id="PS51711"/>
    </source>
</evidence>
<feature type="transmembrane region" description="Helical" evidence="4">
    <location>
        <begin position="494"/>
        <end position="517"/>
    </location>
</feature>
<dbReference type="EMBL" id="LSRS01000003">
    <property type="protein sequence ID" value="KAF1085394.1"/>
    <property type="molecule type" value="Genomic_DNA"/>
</dbReference>
<reference evidence="6" key="1">
    <citation type="submission" date="2016-02" db="EMBL/GenBank/DDBJ databases">
        <title>Draft Genome Sequence of Sporotomaculum syntrophicum Strain FB, a Syntrophic Benzoate Degrader.</title>
        <authorList>
            <person name="Nobu M.K."/>
            <person name="Narihiro T."/>
            <person name="Qiu Y.-L."/>
            <person name="Ohashi A."/>
            <person name="Liu W.-T."/>
            <person name="Yuji S."/>
        </authorList>
    </citation>
    <scope>NUCLEOTIDE SEQUENCE</scope>
    <source>
        <strain evidence="6">FB</strain>
    </source>
</reference>
<dbReference type="Gene3D" id="3.40.50.300">
    <property type="entry name" value="P-loop containing nucleotide triphosphate hydrolases"/>
    <property type="match status" value="1"/>
</dbReference>
<keyword evidence="4" id="KW-0472">Membrane</keyword>
<feature type="transmembrane region" description="Helical" evidence="4">
    <location>
        <begin position="392"/>
        <end position="414"/>
    </location>
</feature>
<dbReference type="SUPFAM" id="SSF50037">
    <property type="entry name" value="C-terminal domain of transcriptional repressors"/>
    <property type="match status" value="1"/>
</dbReference>
<evidence type="ECO:0000313" key="7">
    <source>
        <dbReference type="Proteomes" id="UP000798488"/>
    </source>
</evidence>
<dbReference type="GO" id="GO:0046914">
    <property type="term" value="F:transition metal ion binding"/>
    <property type="evidence" value="ECO:0007669"/>
    <property type="project" value="InterPro"/>
</dbReference>
<dbReference type="Pfam" id="PF07670">
    <property type="entry name" value="Gate"/>
    <property type="match status" value="2"/>
</dbReference>
<evidence type="ECO:0000256" key="3">
    <source>
        <dbReference type="ARBA" id="ARBA00023134"/>
    </source>
</evidence>
<dbReference type="PANTHER" id="PTHR43185">
    <property type="entry name" value="FERROUS IRON TRANSPORT PROTEIN B"/>
    <property type="match status" value="1"/>
</dbReference>
<dbReference type="PROSITE" id="PS51711">
    <property type="entry name" value="G_FEOB"/>
    <property type="match status" value="1"/>
</dbReference>
<feature type="transmembrane region" description="Helical" evidence="4">
    <location>
        <begin position="659"/>
        <end position="681"/>
    </location>
</feature>
<feature type="transmembrane region" description="Helical" evidence="4">
    <location>
        <begin position="434"/>
        <end position="456"/>
    </location>
</feature>
<keyword evidence="4" id="KW-1133">Transmembrane helix</keyword>
<keyword evidence="1" id="KW-0547">Nucleotide-binding</keyword>
<dbReference type="InterPro" id="IPR011642">
    <property type="entry name" value="Gate_dom"/>
</dbReference>
<dbReference type="Proteomes" id="UP000798488">
    <property type="component" value="Unassembled WGS sequence"/>
</dbReference>
<name>A0A9D3AZ14_9FIRM</name>
<dbReference type="SMART" id="SM00899">
    <property type="entry name" value="FeoA"/>
    <property type="match status" value="1"/>
</dbReference>
<gene>
    <name evidence="6" type="primary">feoB_1</name>
    <name evidence="6" type="ORF">SPSYN_01533</name>
</gene>
<keyword evidence="4" id="KW-0812">Transmembrane</keyword>
<dbReference type="InterPro" id="IPR027417">
    <property type="entry name" value="P-loop_NTPase"/>
</dbReference>